<dbReference type="Proteomes" id="UP000256345">
    <property type="component" value="Unassembled WGS sequence"/>
</dbReference>
<reference evidence="2 4" key="1">
    <citation type="submission" date="2015-05" db="EMBL/GenBank/DDBJ databases">
        <title>Genome assembly of Archangium gephyra DSM 2261.</title>
        <authorList>
            <person name="Sharma G."/>
            <person name="Subramanian S."/>
        </authorList>
    </citation>
    <scope>NUCLEOTIDE SEQUENCE [LARGE SCALE GENOMIC DNA]</scope>
    <source>
        <strain evidence="2 4">DSM 2261</strain>
    </source>
</reference>
<keyword evidence="1" id="KW-0812">Transmembrane</keyword>
<reference evidence="3 5" key="2">
    <citation type="submission" date="2018-08" db="EMBL/GenBank/DDBJ databases">
        <title>Genomic Encyclopedia of Archaeal and Bacterial Type Strains, Phase II (KMG-II): from individual species to whole genera.</title>
        <authorList>
            <person name="Goeker M."/>
        </authorList>
    </citation>
    <scope>NUCLEOTIDE SEQUENCE [LARGE SCALE GENOMIC DNA]</scope>
    <source>
        <strain evidence="3 5">DSM 2261</strain>
    </source>
</reference>
<dbReference type="AlphaFoldDB" id="A0AAC8TDB1"/>
<dbReference type="KEGG" id="age:AA314_01927"/>
<feature type="transmembrane region" description="Helical" evidence="1">
    <location>
        <begin position="21"/>
        <end position="41"/>
    </location>
</feature>
<evidence type="ECO:0000313" key="2">
    <source>
        <dbReference type="EMBL" id="AKJ00301.1"/>
    </source>
</evidence>
<feature type="transmembrane region" description="Helical" evidence="1">
    <location>
        <begin position="134"/>
        <end position="152"/>
    </location>
</feature>
<evidence type="ECO:0000256" key="1">
    <source>
        <dbReference type="SAM" id="Phobius"/>
    </source>
</evidence>
<sequence>MTPSMKRTATSARVLTRLRQGAAWLPCLAFLVMWPFSSGFYTSFGLDTDRDEEGSVKRTHHRLRWPGDGSFWVGAESFWLPASEPVDAFDLGGTFFQAARRPRPRSSWNRVGFWFIHEESLAPPVPLTSTAHAGAFWVGVPSWLPPLLLGLWPLRPWLRGRRVAKSPESR</sequence>
<evidence type="ECO:0000313" key="4">
    <source>
        <dbReference type="Proteomes" id="UP000035579"/>
    </source>
</evidence>
<dbReference type="EMBL" id="QUMU01000004">
    <property type="protein sequence ID" value="REG33002.1"/>
    <property type="molecule type" value="Genomic_DNA"/>
</dbReference>
<gene>
    <name evidence="2" type="ORF">AA314_01927</name>
    <name evidence="3" type="ORF">ATI61_104292</name>
</gene>
<evidence type="ECO:0000313" key="3">
    <source>
        <dbReference type="EMBL" id="REG33002.1"/>
    </source>
</evidence>
<keyword evidence="1" id="KW-0472">Membrane</keyword>
<protein>
    <submittedName>
        <fullName evidence="2">Uncharacterized protein</fullName>
    </submittedName>
</protein>
<proteinExistence type="predicted"/>
<dbReference type="Proteomes" id="UP000035579">
    <property type="component" value="Chromosome"/>
</dbReference>
<keyword evidence="1" id="KW-1133">Transmembrane helix</keyword>
<organism evidence="2 4">
    <name type="scientific">Archangium gephyra</name>
    <dbReference type="NCBI Taxonomy" id="48"/>
    <lineage>
        <taxon>Bacteria</taxon>
        <taxon>Pseudomonadati</taxon>
        <taxon>Myxococcota</taxon>
        <taxon>Myxococcia</taxon>
        <taxon>Myxococcales</taxon>
        <taxon>Cystobacterineae</taxon>
        <taxon>Archangiaceae</taxon>
        <taxon>Archangium</taxon>
    </lineage>
</organism>
<dbReference type="EMBL" id="CP011509">
    <property type="protein sequence ID" value="AKJ00301.1"/>
    <property type="molecule type" value="Genomic_DNA"/>
</dbReference>
<keyword evidence="5" id="KW-1185">Reference proteome</keyword>
<name>A0AAC8TDB1_9BACT</name>
<accession>A0AAC8TDB1</accession>
<evidence type="ECO:0000313" key="5">
    <source>
        <dbReference type="Proteomes" id="UP000256345"/>
    </source>
</evidence>